<dbReference type="PANTHER" id="PTHR44846">
    <property type="entry name" value="MANNOSYL-D-GLYCERATE TRANSPORT/METABOLISM SYSTEM REPRESSOR MNGR-RELATED"/>
    <property type="match status" value="1"/>
</dbReference>
<dbReference type="InterPro" id="IPR036388">
    <property type="entry name" value="WH-like_DNA-bd_sf"/>
</dbReference>
<dbReference type="SMART" id="SM00345">
    <property type="entry name" value="HTH_GNTR"/>
    <property type="match status" value="1"/>
</dbReference>
<sequence>MDRGSGRPLYAQLVADFREKIRTGEWPPGGQLPSERELCTLFAVSRITVRRAIEIGEREGLLHRVHGVGTFAARAPMEQALDRLHSFEQTLAQRGLVASTSVHAATVTVSDLAQSSVLRLDPAAPVTNLQLIGRGDDEPIVFYDSYFPPDVGEEMTAAARRAHEAGTPFSTLDLYRDQAGTRPDRLEQAFEAIVADRRLAGLLSIPEGWPILQVTSVISSAGRPVEYRIACYRGDRYRFAVDRSLPAFS</sequence>
<proteinExistence type="predicted"/>
<keyword evidence="2" id="KW-0238">DNA-binding</keyword>
<feature type="domain" description="HTH gntR-type" evidence="4">
    <location>
        <begin position="7"/>
        <end position="75"/>
    </location>
</feature>
<dbReference type="CDD" id="cd07377">
    <property type="entry name" value="WHTH_GntR"/>
    <property type="match status" value="1"/>
</dbReference>
<keyword evidence="1" id="KW-0805">Transcription regulation</keyword>
<gene>
    <name evidence="5" type="ORF">ACFPZN_10010</name>
</gene>
<accession>A0ABW0ZV92</accession>
<dbReference type="SUPFAM" id="SSF46785">
    <property type="entry name" value="Winged helix' DNA-binding domain"/>
    <property type="match status" value="1"/>
</dbReference>
<keyword evidence="3" id="KW-0804">Transcription</keyword>
<dbReference type="Gene3D" id="1.10.10.10">
    <property type="entry name" value="Winged helix-like DNA-binding domain superfamily/Winged helix DNA-binding domain"/>
    <property type="match status" value="1"/>
</dbReference>
<comment type="caution">
    <text evidence="5">The sequence shown here is derived from an EMBL/GenBank/DDBJ whole genome shotgun (WGS) entry which is preliminary data.</text>
</comment>
<dbReference type="Proteomes" id="UP001596074">
    <property type="component" value="Unassembled WGS sequence"/>
</dbReference>
<evidence type="ECO:0000256" key="1">
    <source>
        <dbReference type="ARBA" id="ARBA00023015"/>
    </source>
</evidence>
<reference evidence="6" key="1">
    <citation type="journal article" date="2019" name="Int. J. Syst. Evol. Microbiol.">
        <title>The Global Catalogue of Microorganisms (GCM) 10K type strain sequencing project: providing services to taxonomists for standard genome sequencing and annotation.</title>
        <authorList>
            <consortium name="The Broad Institute Genomics Platform"/>
            <consortium name="The Broad Institute Genome Sequencing Center for Infectious Disease"/>
            <person name="Wu L."/>
            <person name="Ma J."/>
        </authorList>
    </citation>
    <scope>NUCLEOTIDE SEQUENCE [LARGE SCALE GENOMIC DNA]</scope>
    <source>
        <strain evidence="6">KCTC 42087</strain>
    </source>
</reference>
<dbReference type="InterPro" id="IPR011663">
    <property type="entry name" value="UTRA"/>
</dbReference>
<dbReference type="SUPFAM" id="SSF64288">
    <property type="entry name" value="Chorismate lyase-like"/>
    <property type="match status" value="1"/>
</dbReference>
<evidence type="ECO:0000313" key="5">
    <source>
        <dbReference type="EMBL" id="MFC5745941.1"/>
    </source>
</evidence>
<dbReference type="RefSeq" id="WP_378281561.1">
    <property type="nucleotide sequence ID" value="NZ_JBHSON010000011.1"/>
</dbReference>
<dbReference type="PRINTS" id="PR00035">
    <property type="entry name" value="HTHGNTR"/>
</dbReference>
<evidence type="ECO:0000259" key="4">
    <source>
        <dbReference type="PROSITE" id="PS50949"/>
    </source>
</evidence>
<dbReference type="InterPro" id="IPR000524">
    <property type="entry name" value="Tscrpt_reg_HTH_GntR"/>
</dbReference>
<dbReference type="SMART" id="SM00866">
    <property type="entry name" value="UTRA"/>
    <property type="match status" value="1"/>
</dbReference>
<dbReference type="Pfam" id="PF07702">
    <property type="entry name" value="UTRA"/>
    <property type="match status" value="1"/>
</dbReference>
<evidence type="ECO:0000256" key="3">
    <source>
        <dbReference type="ARBA" id="ARBA00023163"/>
    </source>
</evidence>
<keyword evidence="6" id="KW-1185">Reference proteome</keyword>
<dbReference type="InterPro" id="IPR028978">
    <property type="entry name" value="Chorismate_lyase_/UTRA_dom_sf"/>
</dbReference>
<evidence type="ECO:0000313" key="6">
    <source>
        <dbReference type="Proteomes" id="UP001596074"/>
    </source>
</evidence>
<name>A0ABW0ZV92_9ACTN</name>
<dbReference type="Pfam" id="PF00392">
    <property type="entry name" value="GntR"/>
    <property type="match status" value="1"/>
</dbReference>
<dbReference type="EMBL" id="JBHSON010000011">
    <property type="protein sequence ID" value="MFC5745941.1"/>
    <property type="molecule type" value="Genomic_DNA"/>
</dbReference>
<dbReference type="Gene3D" id="3.40.1410.10">
    <property type="entry name" value="Chorismate lyase-like"/>
    <property type="match status" value="1"/>
</dbReference>
<organism evidence="5 6">
    <name type="scientific">Actinomadura rugatobispora</name>
    <dbReference type="NCBI Taxonomy" id="1994"/>
    <lineage>
        <taxon>Bacteria</taxon>
        <taxon>Bacillati</taxon>
        <taxon>Actinomycetota</taxon>
        <taxon>Actinomycetes</taxon>
        <taxon>Streptosporangiales</taxon>
        <taxon>Thermomonosporaceae</taxon>
        <taxon>Actinomadura</taxon>
    </lineage>
</organism>
<protein>
    <submittedName>
        <fullName evidence="5">GntR family transcriptional regulator</fullName>
    </submittedName>
</protein>
<dbReference type="PROSITE" id="PS50949">
    <property type="entry name" value="HTH_GNTR"/>
    <property type="match status" value="1"/>
</dbReference>
<evidence type="ECO:0000256" key="2">
    <source>
        <dbReference type="ARBA" id="ARBA00023125"/>
    </source>
</evidence>
<dbReference type="InterPro" id="IPR050679">
    <property type="entry name" value="Bact_HTH_transcr_reg"/>
</dbReference>
<dbReference type="PANTHER" id="PTHR44846:SF1">
    <property type="entry name" value="MANNOSYL-D-GLYCERATE TRANSPORT_METABOLISM SYSTEM REPRESSOR MNGR-RELATED"/>
    <property type="match status" value="1"/>
</dbReference>
<dbReference type="InterPro" id="IPR036390">
    <property type="entry name" value="WH_DNA-bd_sf"/>
</dbReference>